<dbReference type="AlphaFoldDB" id="A0A3N4ILT9"/>
<keyword evidence="4" id="KW-1185">Reference proteome</keyword>
<dbReference type="OrthoDB" id="5428040at2759"/>
<feature type="transmembrane region" description="Helical" evidence="2">
    <location>
        <begin position="38"/>
        <end position="64"/>
    </location>
</feature>
<evidence type="ECO:0000256" key="1">
    <source>
        <dbReference type="SAM" id="MobiDB-lite"/>
    </source>
</evidence>
<dbReference type="EMBL" id="ML119650">
    <property type="protein sequence ID" value="RPA86377.1"/>
    <property type="molecule type" value="Genomic_DNA"/>
</dbReference>
<feature type="transmembrane region" description="Helical" evidence="2">
    <location>
        <begin position="164"/>
        <end position="189"/>
    </location>
</feature>
<keyword evidence="2" id="KW-0472">Membrane</keyword>
<reference evidence="3 4" key="1">
    <citation type="journal article" date="2018" name="Nat. Ecol. Evol.">
        <title>Pezizomycetes genomes reveal the molecular basis of ectomycorrhizal truffle lifestyle.</title>
        <authorList>
            <person name="Murat C."/>
            <person name="Payen T."/>
            <person name="Noel B."/>
            <person name="Kuo A."/>
            <person name="Morin E."/>
            <person name="Chen J."/>
            <person name="Kohler A."/>
            <person name="Krizsan K."/>
            <person name="Balestrini R."/>
            <person name="Da Silva C."/>
            <person name="Montanini B."/>
            <person name="Hainaut M."/>
            <person name="Levati E."/>
            <person name="Barry K.W."/>
            <person name="Belfiori B."/>
            <person name="Cichocki N."/>
            <person name="Clum A."/>
            <person name="Dockter R.B."/>
            <person name="Fauchery L."/>
            <person name="Guy J."/>
            <person name="Iotti M."/>
            <person name="Le Tacon F."/>
            <person name="Lindquist E.A."/>
            <person name="Lipzen A."/>
            <person name="Malagnac F."/>
            <person name="Mello A."/>
            <person name="Molinier V."/>
            <person name="Miyauchi S."/>
            <person name="Poulain J."/>
            <person name="Riccioni C."/>
            <person name="Rubini A."/>
            <person name="Sitrit Y."/>
            <person name="Splivallo R."/>
            <person name="Traeger S."/>
            <person name="Wang M."/>
            <person name="Zifcakova L."/>
            <person name="Wipf D."/>
            <person name="Zambonelli A."/>
            <person name="Paolocci F."/>
            <person name="Nowrousian M."/>
            <person name="Ottonello S."/>
            <person name="Baldrian P."/>
            <person name="Spatafora J.W."/>
            <person name="Henrissat B."/>
            <person name="Nagy L.G."/>
            <person name="Aury J.M."/>
            <person name="Wincker P."/>
            <person name="Grigoriev I.V."/>
            <person name="Bonfante P."/>
            <person name="Martin F.M."/>
        </authorList>
    </citation>
    <scope>NUCLEOTIDE SEQUENCE [LARGE SCALE GENOMIC DNA]</scope>
    <source>
        <strain evidence="3 4">RN42</strain>
    </source>
</reference>
<accession>A0A3N4ILT9</accession>
<evidence type="ECO:0000313" key="3">
    <source>
        <dbReference type="EMBL" id="RPA86377.1"/>
    </source>
</evidence>
<feature type="transmembrane region" description="Helical" evidence="2">
    <location>
        <begin position="644"/>
        <end position="665"/>
    </location>
</feature>
<proteinExistence type="predicted"/>
<evidence type="ECO:0000313" key="4">
    <source>
        <dbReference type="Proteomes" id="UP000275078"/>
    </source>
</evidence>
<organism evidence="3 4">
    <name type="scientific">Ascobolus immersus RN42</name>
    <dbReference type="NCBI Taxonomy" id="1160509"/>
    <lineage>
        <taxon>Eukaryota</taxon>
        <taxon>Fungi</taxon>
        <taxon>Dikarya</taxon>
        <taxon>Ascomycota</taxon>
        <taxon>Pezizomycotina</taxon>
        <taxon>Pezizomycetes</taxon>
        <taxon>Pezizales</taxon>
        <taxon>Ascobolaceae</taxon>
        <taxon>Ascobolus</taxon>
    </lineage>
</organism>
<feature type="region of interest" description="Disordered" evidence="1">
    <location>
        <begin position="690"/>
        <end position="715"/>
    </location>
</feature>
<evidence type="ECO:0000256" key="2">
    <source>
        <dbReference type="SAM" id="Phobius"/>
    </source>
</evidence>
<sequence length="715" mass="80637">MGLTGFHNDSPAKGYAEQTTQVVTMKKSSRTSAFTTRFGWITIALNLVGMIVVIGILVTFHLFWKWGEDQNKIEREEDAWERLALANFSEQTVTLLCAILRAFLSAQVLLCCYMLASYTTEKARLRKRDTDMIFIYQFANEGPLAMVGIFARSIIGSTGSKLHFFFPFVTLVFLLFTTIATQLSSTILLSDLTTQMIPNTTYSRGIPMTSPARTGCISEMANPYEYPIFAENATEGFFDPGDASNPGFYDSGWIHRAFIPLPKEERENIITYKGPANVLTTRTFCFPPPLNSSLEIPETFIPPWQVTKHLVDRLGEFGYTKEVNTSLFSNKLKWVTGVKHRISTTGETFGVIRGGSSPPWSSTLAGKPILLHQLVFNNPLGSTIKGDFEYSGEWVRRRQMSTQEARGQIPSAANQVDYSMCLRHFNWTDMVVEAETTISKPIREPVPKGESVVDYTSVAAYKAGYRFTWVMGPVRSLFNADRDKDSSKRVLKLTKVSELSVAVRDNHKMGIATGNYYCDWILRDTSISSGRLKNFCFDQASRTRSVLFNTALSECSNPKFYTLSPNEVPAQYVTPSRPYIDLINQTISNNGHPGQAIDFYDAILQANSYYANVPFFIKDNSSMVYNGTVRLFVERSIPTRRDGFRGVCALVGLHFFLFFVCYFAYLYTDTSRIGLEVDGISEFKELKRADTMGEGERSEELVALRSGEERESERR</sequence>
<name>A0A3N4ILT9_ASCIM</name>
<keyword evidence="2" id="KW-1133">Transmembrane helix</keyword>
<gene>
    <name evidence="3" type="ORF">BJ508DRAFT_302267</name>
</gene>
<feature type="transmembrane region" description="Helical" evidence="2">
    <location>
        <begin position="93"/>
        <end position="113"/>
    </location>
</feature>
<feature type="transmembrane region" description="Helical" evidence="2">
    <location>
        <begin position="133"/>
        <end position="152"/>
    </location>
</feature>
<keyword evidence="2" id="KW-0812">Transmembrane</keyword>
<protein>
    <submittedName>
        <fullName evidence="3">Uncharacterized protein</fullName>
    </submittedName>
</protein>
<dbReference type="Proteomes" id="UP000275078">
    <property type="component" value="Unassembled WGS sequence"/>
</dbReference>